<accession>A0A1I7RQ47</accession>
<dbReference type="Pfam" id="PF00134">
    <property type="entry name" value="Cyclin_N"/>
    <property type="match status" value="1"/>
</dbReference>
<dbReference type="SUPFAM" id="SSF47954">
    <property type="entry name" value="Cyclin-like"/>
    <property type="match status" value="1"/>
</dbReference>
<dbReference type="Proteomes" id="UP000095284">
    <property type="component" value="Unplaced"/>
</dbReference>
<dbReference type="InterPro" id="IPR006671">
    <property type="entry name" value="Cyclin_N"/>
</dbReference>
<dbReference type="AlphaFoldDB" id="A0A1I7RQ47"/>
<dbReference type="eggNOG" id="KOG0656">
    <property type="taxonomic scope" value="Eukaryota"/>
</dbReference>
<name>A0A1I7RQ47_BURXY</name>
<proteinExistence type="inferred from homology"/>
<dbReference type="Proteomes" id="UP000582659">
    <property type="component" value="Unassembled WGS sequence"/>
</dbReference>
<dbReference type="InterPro" id="IPR039361">
    <property type="entry name" value="Cyclin"/>
</dbReference>
<evidence type="ECO:0000256" key="2">
    <source>
        <dbReference type="SAM" id="MobiDB-lite"/>
    </source>
</evidence>
<dbReference type="SMART" id="SM00385">
    <property type="entry name" value="CYCLIN"/>
    <property type="match status" value="1"/>
</dbReference>
<comment type="similarity">
    <text evidence="1">Belongs to the cyclin family.</text>
</comment>
<sequence>MLTEGATMASPAFWCAEYLPDSPSTSKDLSDDGSNVAPRSTDSRKSSSRKRPFSALVENLKPETFKDGPEVKRRFMETALNESNTPFVVVDFDRAIQADNRVLNGLLAMERTMFIDASSMKKLQGDHILKQRRNIVRLLADICEKEEADKSVLPLAVQTMDRVLSIQKIPSDRDLAYVGMASLLLASKMKACKPLSTQQLKYHTVFDANYVKKWEKLIVPRLEWNLSTPTALEFFDHLLARAPDLNPLREDFFQCLECVQEVYQLAALPPSHQMAVVLFFLADIHNISLVQERIYEDFRLDECVINKEVKVIGQNIHIALTPPSSSSSSPGGMNTPGLKCY</sequence>
<reference evidence="7" key="1">
    <citation type="submission" date="2016-11" db="UniProtKB">
        <authorList>
            <consortium name="WormBaseParasite"/>
        </authorList>
    </citation>
    <scope>IDENTIFICATION</scope>
</reference>
<keyword evidence="1" id="KW-0195">Cyclin</keyword>
<evidence type="ECO:0000256" key="1">
    <source>
        <dbReference type="RuleBase" id="RU000383"/>
    </source>
</evidence>
<dbReference type="OrthoDB" id="306099at2759"/>
<evidence type="ECO:0000259" key="3">
    <source>
        <dbReference type="SMART" id="SM00385"/>
    </source>
</evidence>
<keyword evidence="6" id="KW-1185">Reference proteome</keyword>
<evidence type="ECO:0000313" key="6">
    <source>
        <dbReference type="Proteomes" id="UP000659654"/>
    </source>
</evidence>
<dbReference type="EMBL" id="CAJFCV020000002">
    <property type="protein sequence ID" value="CAG9097148.1"/>
    <property type="molecule type" value="Genomic_DNA"/>
</dbReference>
<reference evidence="4" key="2">
    <citation type="submission" date="2020-09" db="EMBL/GenBank/DDBJ databases">
        <authorList>
            <person name="Kikuchi T."/>
        </authorList>
    </citation>
    <scope>NUCLEOTIDE SEQUENCE</scope>
    <source>
        <strain evidence="4">Ka4C1</strain>
    </source>
</reference>
<protein>
    <submittedName>
        <fullName evidence="4">(pine wood nematode) hypothetical protein</fullName>
    </submittedName>
    <submittedName>
        <fullName evidence="7">CYCLIN domain-containing protein</fullName>
    </submittedName>
</protein>
<evidence type="ECO:0000313" key="7">
    <source>
        <dbReference type="WBParaSite" id="BXY_0283900.1"/>
    </source>
</evidence>
<dbReference type="SMR" id="A0A1I7RQ47"/>
<organism evidence="5 7">
    <name type="scientific">Bursaphelenchus xylophilus</name>
    <name type="common">Pinewood nematode worm</name>
    <name type="synonym">Aphelenchoides xylophilus</name>
    <dbReference type="NCBI Taxonomy" id="6326"/>
    <lineage>
        <taxon>Eukaryota</taxon>
        <taxon>Metazoa</taxon>
        <taxon>Ecdysozoa</taxon>
        <taxon>Nematoda</taxon>
        <taxon>Chromadorea</taxon>
        <taxon>Rhabditida</taxon>
        <taxon>Tylenchina</taxon>
        <taxon>Tylenchomorpha</taxon>
        <taxon>Aphelenchoidea</taxon>
        <taxon>Aphelenchoididae</taxon>
        <taxon>Bursaphelenchus</taxon>
    </lineage>
</organism>
<dbReference type="Gene3D" id="1.10.472.10">
    <property type="entry name" value="Cyclin-like"/>
    <property type="match status" value="2"/>
</dbReference>
<evidence type="ECO:0000313" key="5">
    <source>
        <dbReference type="Proteomes" id="UP000095284"/>
    </source>
</evidence>
<gene>
    <name evidence="4" type="ORF">BXYJ_LOCUS3996</name>
</gene>
<dbReference type="EMBL" id="CAJFDI010000002">
    <property type="protein sequence ID" value="CAD5215371.1"/>
    <property type="molecule type" value="Genomic_DNA"/>
</dbReference>
<dbReference type="WBParaSite" id="BXY_0283900.1">
    <property type="protein sequence ID" value="BXY_0283900.1"/>
    <property type="gene ID" value="BXY_0283900"/>
</dbReference>
<dbReference type="InterPro" id="IPR036915">
    <property type="entry name" value="Cyclin-like_sf"/>
</dbReference>
<feature type="region of interest" description="Disordered" evidence="2">
    <location>
        <begin position="22"/>
        <end position="53"/>
    </location>
</feature>
<feature type="domain" description="Cyclin-like" evidence="3">
    <location>
        <begin position="137"/>
        <end position="220"/>
    </location>
</feature>
<dbReference type="PANTHER" id="PTHR10177">
    <property type="entry name" value="CYCLINS"/>
    <property type="match status" value="1"/>
</dbReference>
<dbReference type="InterPro" id="IPR013763">
    <property type="entry name" value="Cyclin-like_dom"/>
</dbReference>
<dbReference type="Proteomes" id="UP000659654">
    <property type="component" value="Unassembled WGS sequence"/>
</dbReference>
<evidence type="ECO:0000313" key="4">
    <source>
        <dbReference type="EMBL" id="CAD5215371.1"/>
    </source>
</evidence>